<evidence type="ECO:0000259" key="2">
    <source>
        <dbReference type="SMART" id="SM00824"/>
    </source>
</evidence>
<dbReference type="SUPFAM" id="SSF53474">
    <property type="entry name" value="alpha/beta-Hydrolases"/>
    <property type="match status" value="1"/>
</dbReference>
<dbReference type="Proteomes" id="UP000182054">
    <property type="component" value="Unassembled WGS sequence"/>
</dbReference>
<reference evidence="3 4" key="1">
    <citation type="submission" date="2016-10" db="EMBL/GenBank/DDBJ databases">
        <authorList>
            <person name="de Groot N.N."/>
        </authorList>
    </citation>
    <scope>NUCLEOTIDE SEQUENCE [LARGE SCALE GENOMIC DNA]</scope>
    <source>
        <strain evidence="3 4">DSM 44908</strain>
    </source>
</reference>
<accession>A0A1I0UCU5</accession>
<dbReference type="AlphaFoldDB" id="A0A1I0UCU5"/>
<proteinExistence type="predicted"/>
<evidence type="ECO:0000256" key="1">
    <source>
        <dbReference type="SAM" id="MobiDB-lite"/>
    </source>
</evidence>
<dbReference type="Pfam" id="PF00975">
    <property type="entry name" value="Thioesterase"/>
    <property type="match status" value="1"/>
</dbReference>
<feature type="compositionally biased region" description="Pro residues" evidence="1">
    <location>
        <begin position="236"/>
        <end position="252"/>
    </location>
</feature>
<dbReference type="InterPro" id="IPR020802">
    <property type="entry name" value="TesA-like"/>
</dbReference>
<dbReference type="RefSeq" id="WP_139204041.1">
    <property type="nucleotide sequence ID" value="NZ_FOJN01000020.1"/>
</dbReference>
<dbReference type="InterPro" id="IPR029058">
    <property type="entry name" value="AB_hydrolase_fold"/>
</dbReference>
<protein>
    <submittedName>
        <fullName evidence="3">Thioesterase domain-containing protein</fullName>
    </submittedName>
</protein>
<dbReference type="EMBL" id="FOJN01000020">
    <property type="protein sequence ID" value="SFA61864.1"/>
    <property type="molecule type" value="Genomic_DNA"/>
</dbReference>
<dbReference type="SUPFAM" id="SSF56801">
    <property type="entry name" value="Acetyl-CoA synthetase-like"/>
    <property type="match status" value="1"/>
</dbReference>
<evidence type="ECO:0000313" key="3">
    <source>
        <dbReference type="EMBL" id="SFA61864.1"/>
    </source>
</evidence>
<gene>
    <name evidence="3" type="ORF">SAMN05444374_1204</name>
</gene>
<dbReference type="OrthoDB" id="2472181at2"/>
<dbReference type="InterPro" id="IPR000873">
    <property type="entry name" value="AMP-dep_synth/lig_dom"/>
</dbReference>
<dbReference type="InterPro" id="IPR001031">
    <property type="entry name" value="Thioesterase"/>
</dbReference>
<dbReference type="GeneID" id="85487545"/>
<name>A0A1I0UCU5_9NOCA</name>
<sequence length="720" mass="76038">MAGPDSARGAHDAQRQPPHPIAQFTVTTDSAGPFATLAQIRDALGATLAVTVDATGDPNPVAAVAAFLNHDRRAAPVVPSAHPRTAVVRLEASRHLVVVTAPHPSADATTLARTLAGADDRSDDEPALDTSPIHLDTADARALTERAAHLGVTPASLLQSVWAVTLGHPTSVLVETEPVEADRTSPGGPSWLSMVVDHTDTLNARVGHHRDEPTLHHRDRLVAALLDGTVRSALRPEPPSRIPPPRPDPAPSHAPTEPDLTPAARATTLPDHLLHVLGDAGHAPFAERAHRIAAELAACGAGPGAVVAVAMRSELDRILGIWAATESGAAVTVLDSDDVAERRVATLDACRAGWILTSVADVADLADVAPWLPRLPLGDRELEESLARRRRGPLTDADRVAPLRPDAPAVVAHRPGVTTMPVTVTHLDLLHRLAARETPSSAGRPSVVDALLATIDDLADPTDVVVRLADGDGSPAVFCIHPMMGLAWPYLELSRYLDPRATVWGVQTPALTDPDFLPVTMAELVNRYVDEIVAVDPRGPYHLLGWSVGGVLAHAIADAMAQRGFEVASVILLDPVHSLDPDSTVKREQNAALFGDPDRRPADAATLGPDELGSVWSSLGGDQLPLTDAQARLVTAAMLRVYELVDTHVPPTIDADVLLIDSTVTAAELMRSSEFWSTWCTGHLRTAEVSFRHGELMSSEALAEVGPLVAAHLASVSSPA</sequence>
<dbReference type="Gene3D" id="3.40.50.980">
    <property type="match status" value="1"/>
</dbReference>
<feature type="region of interest" description="Disordered" evidence="1">
    <location>
        <begin position="232"/>
        <end position="262"/>
    </location>
</feature>
<dbReference type="Pfam" id="PF00501">
    <property type="entry name" value="AMP-binding"/>
    <property type="match status" value="1"/>
</dbReference>
<dbReference type="Gene3D" id="3.40.50.1820">
    <property type="entry name" value="alpha/beta hydrolase"/>
    <property type="match status" value="1"/>
</dbReference>
<evidence type="ECO:0000313" key="4">
    <source>
        <dbReference type="Proteomes" id="UP000182054"/>
    </source>
</evidence>
<feature type="domain" description="Thioesterase TesA-like" evidence="2">
    <location>
        <begin position="478"/>
        <end position="713"/>
    </location>
</feature>
<organism evidence="3 4">
    <name type="scientific">Rhodococcoides kroppenstedtii</name>
    <dbReference type="NCBI Taxonomy" id="293050"/>
    <lineage>
        <taxon>Bacteria</taxon>
        <taxon>Bacillati</taxon>
        <taxon>Actinomycetota</taxon>
        <taxon>Actinomycetes</taxon>
        <taxon>Mycobacteriales</taxon>
        <taxon>Nocardiaceae</taxon>
        <taxon>Rhodococcoides</taxon>
    </lineage>
</organism>
<dbReference type="SMART" id="SM00824">
    <property type="entry name" value="PKS_TE"/>
    <property type="match status" value="1"/>
</dbReference>